<evidence type="ECO:0000259" key="2">
    <source>
        <dbReference type="Pfam" id="PF05433"/>
    </source>
</evidence>
<sequence>MRAKLTTIVRRARYAAFGAAVGAAVGSLFGRNGASTGGAIGGLVGAFVAETRETADEYIGEARGRVDDAKTE</sequence>
<feature type="domain" description="Glycine zipper 2TM" evidence="2">
    <location>
        <begin position="14"/>
        <end position="50"/>
    </location>
</feature>
<keyword evidence="1" id="KW-0472">Membrane</keyword>
<dbReference type="AlphaFoldDB" id="A0A202EDE4"/>
<feature type="transmembrane region" description="Helical" evidence="1">
    <location>
        <begin position="12"/>
        <end position="30"/>
    </location>
</feature>
<keyword evidence="1" id="KW-0812">Transmembrane</keyword>
<dbReference type="OrthoDB" id="205553at2157"/>
<dbReference type="InterPro" id="IPR008816">
    <property type="entry name" value="Gly_zipper_2TM_dom"/>
</dbReference>
<comment type="caution">
    <text evidence="3">The sequence shown here is derived from an EMBL/GenBank/DDBJ whole genome shotgun (WGS) entry which is preliminary data.</text>
</comment>
<dbReference type="Proteomes" id="UP000196084">
    <property type="component" value="Unassembled WGS sequence"/>
</dbReference>
<keyword evidence="4" id="KW-1185">Reference proteome</keyword>
<name>A0A202EDE4_9EURY</name>
<dbReference type="Pfam" id="PF05433">
    <property type="entry name" value="Rick_17kDa_Anti"/>
    <property type="match status" value="1"/>
</dbReference>
<dbReference type="EMBL" id="MWPH01000001">
    <property type="protein sequence ID" value="OVE86264.1"/>
    <property type="molecule type" value="Genomic_DNA"/>
</dbReference>
<reference evidence="3 4" key="1">
    <citation type="submission" date="2017-02" db="EMBL/GenBank/DDBJ databases">
        <title>Natronthermophilus aegyptiacus gen. nov.,sp. nov., an aerobic, extremely halophilic alkalithermophilic archaeon isolated from the athalassohaline Wadi An Natrun, Egypt.</title>
        <authorList>
            <person name="Zhao B."/>
        </authorList>
    </citation>
    <scope>NUCLEOTIDE SEQUENCE [LARGE SCALE GENOMIC DNA]</scope>
    <source>
        <strain evidence="3 4">CGMCC 1.3597</strain>
    </source>
</reference>
<evidence type="ECO:0000313" key="3">
    <source>
        <dbReference type="EMBL" id="OVE86264.1"/>
    </source>
</evidence>
<evidence type="ECO:0000256" key="1">
    <source>
        <dbReference type="SAM" id="Phobius"/>
    </source>
</evidence>
<organism evidence="3 4">
    <name type="scientific">Natronolimnobius baerhuensis</name>
    <dbReference type="NCBI Taxonomy" id="253108"/>
    <lineage>
        <taxon>Archaea</taxon>
        <taxon>Methanobacteriati</taxon>
        <taxon>Methanobacteriota</taxon>
        <taxon>Stenosarchaea group</taxon>
        <taxon>Halobacteria</taxon>
        <taxon>Halobacteriales</taxon>
        <taxon>Natrialbaceae</taxon>
        <taxon>Natronolimnobius</taxon>
    </lineage>
</organism>
<keyword evidence="1" id="KW-1133">Transmembrane helix</keyword>
<proteinExistence type="predicted"/>
<dbReference type="GO" id="GO:0019867">
    <property type="term" value="C:outer membrane"/>
    <property type="evidence" value="ECO:0007669"/>
    <property type="project" value="InterPro"/>
</dbReference>
<gene>
    <name evidence="3" type="ORF">B2G88_05635</name>
</gene>
<protein>
    <recommendedName>
        <fullName evidence="2">Glycine zipper 2TM domain-containing protein</fullName>
    </recommendedName>
</protein>
<evidence type="ECO:0000313" key="4">
    <source>
        <dbReference type="Proteomes" id="UP000196084"/>
    </source>
</evidence>
<accession>A0A202EDE4</accession>
<dbReference type="RefSeq" id="WP_054863104.1">
    <property type="nucleotide sequence ID" value="NZ_MWPH01000001.1"/>
</dbReference>